<sequence length="256" mass="27902">MLSPQQDAKFVLPLEMNCVNGFRRKMLTEESQDSLRGGSQLLRNSKSDTSLIFGEKPYRVFEVALAETIGTGMLMFFGCMGLVSGFAGKQLPSMQGGLIFGFVVSTIICIFGHISTAHLNPAVTAASVVLGNTTPFMAVVYLLSECIGACLGFGLLKGPYTGASMNPARTLAPAIFNNVWTMHWVYWVAPISSGIITAFIYKHIFNRKRRTSMDEPIQSIDDINAEVPLTGVISSKHPSIEKIQDSPLTKRKANNS</sequence>
<dbReference type="PRINTS" id="PR00783">
    <property type="entry name" value="MINTRINSICP"/>
</dbReference>
<dbReference type="Proteomes" id="UP001152759">
    <property type="component" value="Chromosome 1"/>
</dbReference>
<accession>A0A9P0EZ83</accession>
<name>A0A9P0EZ83_BEMTA</name>
<keyword evidence="8" id="KW-1185">Reference proteome</keyword>
<evidence type="ECO:0000256" key="3">
    <source>
        <dbReference type="ARBA" id="ARBA00022989"/>
    </source>
</evidence>
<evidence type="ECO:0000256" key="2">
    <source>
        <dbReference type="ARBA" id="ARBA00022692"/>
    </source>
</evidence>
<evidence type="ECO:0000256" key="4">
    <source>
        <dbReference type="ARBA" id="ARBA00023136"/>
    </source>
</evidence>
<organism evidence="7 8">
    <name type="scientific">Bemisia tabaci</name>
    <name type="common">Sweetpotato whitefly</name>
    <name type="synonym">Aleurodes tabaci</name>
    <dbReference type="NCBI Taxonomy" id="7038"/>
    <lineage>
        <taxon>Eukaryota</taxon>
        <taxon>Metazoa</taxon>
        <taxon>Ecdysozoa</taxon>
        <taxon>Arthropoda</taxon>
        <taxon>Hexapoda</taxon>
        <taxon>Insecta</taxon>
        <taxon>Pterygota</taxon>
        <taxon>Neoptera</taxon>
        <taxon>Paraneoptera</taxon>
        <taxon>Hemiptera</taxon>
        <taxon>Sternorrhyncha</taxon>
        <taxon>Aleyrodoidea</taxon>
        <taxon>Aleyrodidae</taxon>
        <taxon>Aleyrodinae</taxon>
        <taxon>Bemisia</taxon>
    </lineage>
</organism>
<dbReference type="GO" id="GO:0005886">
    <property type="term" value="C:plasma membrane"/>
    <property type="evidence" value="ECO:0007669"/>
    <property type="project" value="TreeGrafter"/>
</dbReference>
<evidence type="ECO:0000313" key="7">
    <source>
        <dbReference type="EMBL" id="CAH0381613.1"/>
    </source>
</evidence>
<dbReference type="InterPro" id="IPR034294">
    <property type="entry name" value="Aquaporin_transptr"/>
</dbReference>
<evidence type="ECO:0000256" key="1">
    <source>
        <dbReference type="ARBA" id="ARBA00004141"/>
    </source>
</evidence>
<comment type="subcellular location">
    <subcellularLocation>
        <location evidence="1">Membrane</location>
        <topology evidence="1">Multi-pass membrane protein</topology>
    </subcellularLocation>
</comment>
<keyword evidence="3 6" id="KW-1133">Transmembrane helix</keyword>
<dbReference type="PANTHER" id="PTHR19139">
    <property type="entry name" value="AQUAPORIN TRANSPORTER"/>
    <property type="match status" value="1"/>
</dbReference>
<feature type="transmembrane region" description="Helical" evidence="6">
    <location>
        <begin position="93"/>
        <end position="114"/>
    </location>
</feature>
<feature type="transmembrane region" description="Helical" evidence="6">
    <location>
        <begin position="63"/>
        <end position="87"/>
    </location>
</feature>
<keyword evidence="4 6" id="KW-0472">Membrane</keyword>
<keyword evidence="2 5" id="KW-0812">Transmembrane</keyword>
<dbReference type="Gene3D" id="1.20.1080.10">
    <property type="entry name" value="Glycerol uptake facilitator protein"/>
    <property type="match status" value="2"/>
</dbReference>
<proteinExistence type="inferred from homology"/>
<evidence type="ECO:0000256" key="5">
    <source>
        <dbReference type="RuleBase" id="RU000477"/>
    </source>
</evidence>
<dbReference type="SUPFAM" id="SSF81338">
    <property type="entry name" value="Aquaporin-like"/>
    <property type="match status" value="1"/>
</dbReference>
<keyword evidence="5" id="KW-0813">Transport</keyword>
<dbReference type="EMBL" id="OU963862">
    <property type="protein sequence ID" value="CAH0381613.1"/>
    <property type="molecule type" value="Genomic_DNA"/>
</dbReference>
<evidence type="ECO:0000256" key="6">
    <source>
        <dbReference type="SAM" id="Phobius"/>
    </source>
</evidence>
<dbReference type="PANTHER" id="PTHR19139:SF270">
    <property type="entry name" value="ENTOMOGLYCEROPORIN 1-RELATED"/>
    <property type="match status" value="1"/>
</dbReference>
<comment type="similarity">
    <text evidence="5">Belongs to the MIP/aquaporin (TC 1.A.8) family.</text>
</comment>
<reference evidence="7" key="1">
    <citation type="submission" date="2021-12" db="EMBL/GenBank/DDBJ databases">
        <authorList>
            <person name="King R."/>
        </authorList>
    </citation>
    <scope>NUCLEOTIDE SEQUENCE</scope>
</reference>
<dbReference type="Pfam" id="PF00230">
    <property type="entry name" value="MIP"/>
    <property type="match status" value="1"/>
</dbReference>
<dbReference type="AlphaFoldDB" id="A0A9P0EZ83"/>
<feature type="transmembrane region" description="Helical" evidence="6">
    <location>
        <begin position="135"/>
        <end position="156"/>
    </location>
</feature>
<dbReference type="InterPro" id="IPR023271">
    <property type="entry name" value="Aquaporin-like"/>
</dbReference>
<gene>
    <name evidence="7" type="ORF">BEMITA_LOCUS1245</name>
</gene>
<dbReference type="InterPro" id="IPR000425">
    <property type="entry name" value="MIP"/>
</dbReference>
<evidence type="ECO:0000313" key="8">
    <source>
        <dbReference type="Proteomes" id="UP001152759"/>
    </source>
</evidence>
<protein>
    <submittedName>
        <fullName evidence="7">Uncharacterized protein</fullName>
    </submittedName>
</protein>
<dbReference type="GO" id="GO:0015267">
    <property type="term" value="F:channel activity"/>
    <property type="evidence" value="ECO:0007669"/>
    <property type="project" value="InterPro"/>
</dbReference>
<feature type="transmembrane region" description="Helical" evidence="6">
    <location>
        <begin position="184"/>
        <end position="201"/>
    </location>
</feature>